<proteinExistence type="predicted"/>
<protein>
    <submittedName>
        <fullName evidence="1">VCBS repeat-containing protein</fullName>
    </submittedName>
</protein>
<dbReference type="SUPFAM" id="SSF69318">
    <property type="entry name" value="Integrin alpha N-terminal domain"/>
    <property type="match status" value="1"/>
</dbReference>
<organism evidence="1 2">
    <name type="scientific">Tumebacillus lacus</name>
    <dbReference type="NCBI Taxonomy" id="2995335"/>
    <lineage>
        <taxon>Bacteria</taxon>
        <taxon>Bacillati</taxon>
        <taxon>Bacillota</taxon>
        <taxon>Bacilli</taxon>
        <taxon>Bacillales</taxon>
        <taxon>Alicyclobacillaceae</taxon>
        <taxon>Tumebacillus</taxon>
    </lineage>
</organism>
<sequence>MEFLVMPDHLFGASVRVNGQWLGLVEETPLPFQMKEGSSGTRMLIECTPLQTDLTGDVYPLPFARVVQIQNGRIVVPDTEPDGWLHIRKSGRTHQIFFRYPKVDALGACTETLPLPLQLETADFDHDGRLDTVQTYFTNQCGHLRVTSATGAILLQEVYPDNGLRVEVVDINRDGRPEVLVFWEEHDVPHMHIWEAADNALTGFHGYTGIRRIGRGDAWIEQKATTPFREVIRLHRYTRKPGESPVFEFVRAEERTLQRADTPQETVEAFLSSLQIGDAAGAKLYVGKGANQAAVTAAPGTFYSYEIGAVKGGKVQAVVYEWLAEGYYDTERPLSFELVQQPDAVSEWKVTRAG</sequence>
<keyword evidence="2" id="KW-1185">Reference proteome</keyword>
<dbReference type="EMBL" id="JAPMLT010000002">
    <property type="protein sequence ID" value="MCX7569253.1"/>
    <property type="molecule type" value="Genomic_DNA"/>
</dbReference>
<comment type="caution">
    <text evidence="1">The sequence shown here is derived from an EMBL/GenBank/DDBJ whole genome shotgun (WGS) entry which is preliminary data.</text>
</comment>
<gene>
    <name evidence="1" type="ORF">OS242_04710</name>
</gene>
<dbReference type="InterPro" id="IPR028994">
    <property type="entry name" value="Integrin_alpha_N"/>
</dbReference>
<dbReference type="Proteomes" id="UP001208017">
    <property type="component" value="Unassembled WGS sequence"/>
</dbReference>
<evidence type="ECO:0000313" key="1">
    <source>
        <dbReference type="EMBL" id="MCX7569253.1"/>
    </source>
</evidence>
<name>A0ABT3WX53_9BACL</name>
<dbReference type="RefSeq" id="WP_267150502.1">
    <property type="nucleotide sequence ID" value="NZ_JAPMLT010000002.1"/>
</dbReference>
<accession>A0ABT3WX53</accession>
<reference evidence="1 2" key="1">
    <citation type="submission" date="2022-11" db="EMBL/GenBank/DDBJ databases">
        <title>Study of microbial diversity in lake waters.</title>
        <authorList>
            <person name="Zhang J."/>
        </authorList>
    </citation>
    <scope>NUCLEOTIDE SEQUENCE [LARGE SCALE GENOMIC DNA]</scope>
    <source>
        <strain evidence="1 2">DT12</strain>
    </source>
</reference>
<evidence type="ECO:0000313" key="2">
    <source>
        <dbReference type="Proteomes" id="UP001208017"/>
    </source>
</evidence>